<dbReference type="Proteomes" id="UP000275267">
    <property type="component" value="Unassembled WGS sequence"/>
</dbReference>
<dbReference type="PANTHER" id="PTHR33026">
    <property type="entry name" value="OS06G0360600 PROTEIN"/>
    <property type="match status" value="1"/>
</dbReference>
<feature type="compositionally biased region" description="Acidic residues" evidence="1">
    <location>
        <begin position="317"/>
        <end position="330"/>
    </location>
</feature>
<dbReference type="EMBL" id="PQIB02000014">
    <property type="protein sequence ID" value="RLM69952.1"/>
    <property type="molecule type" value="Genomic_DNA"/>
</dbReference>
<evidence type="ECO:0000256" key="1">
    <source>
        <dbReference type="SAM" id="MobiDB-lite"/>
    </source>
</evidence>
<reference evidence="3" key="1">
    <citation type="journal article" date="2019" name="Nat. Commun.">
        <title>The genome of broomcorn millet.</title>
        <authorList>
            <person name="Zou C."/>
            <person name="Miki D."/>
            <person name="Li D."/>
            <person name="Tang Q."/>
            <person name="Xiao L."/>
            <person name="Rajput S."/>
            <person name="Deng P."/>
            <person name="Jia W."/>
            <person name="Huang R."/>
            <person name="Zhang M."/>
            <person name="Sun Y."/>
            <person name="Hu J."/>
            <person name="Fu X."/>
            <person name="Schnable P.S."/>
            <person name="Li F."/>
            <person name="Zhang H."/>
            <person name="Feng B."/>
            <person name="Zhu X."/>
            <person name="Liu R."/>
            <person name="Schnable J.C."/>
            <person name="Zhu J.-K."/>
            <person name="Zhang H."/>
        </authorList>
    </citation>
    <scope>NUCLEOTIDE SEQUENCE [LARGE SCALE GENOMIC DNA]</scope>
</reference>
<comment type="caution">
    <text evidence="2">The sequence shown here is derived from an EMBL/GenBank/DDBJ whole genome shotgun (WGS) entry which is preliminary data.</text>
</comment>
<feature type="compositionally biased region" description="Basic residues" evidence="1">
    <location>
        <begin position="354"/>
        <end position="365"/>
    </location>
</feature>
<accession>A0A3L6Q1V0</accession>
<feature type="region of interest" description="Disordered" evidence="1">
    <location>
        <begin position="314"/>
        <end position="453"/>
    </location>
</feature>
<sequence>MVEVEVLLAELQRLKAEKLTGAIVALSFVKRVTQPIQERVHPGYEFLGREDPTRRQNRKVSRSEAHRWVTLIVSGEVCDKGCPKAYCLKLPTTEMGNKKQANKGKKDDSPTGDWERTFLGIEPHFDLFHYFFHLRQQPSEDRQYLVCGAGIQFKQGKGKEYIYYSLPTNHSGWRSLWFYIGNHSPTLPERTPGKAVWRGEWNEKLNPNQMLQVTKLLKLIKEQKDMGVTGVSVMASMYKRRIMPLQKRCRFGFEYLGSNDPSRLTAEVLPSQMALDHVHRVLLDANMVPYVPKLFSAANPPKCAFQKLKSSRFDSDPLTDEELTDSDDDVPPAALLKKSGKESSSSLEVPSHSTKPRAVVRKRKLVLGGALDDNPSPPNSSVAKRSKDGGKAGSVGDDAAPETNIQPGAADPLAVDVSPSPSNSIPTSASQTPPKEPAGGSGKATTRGPRLIGLKKMVTKRSSTLNIFILSNPSSALSLEEPEDVPEAQAPEQGKGLDVAALETGAPSPPPPSPPATVTKVEIETTPEGGGAERVEEDPLASEIPEGELIVPPLPPGTILPEATLATAGGVAGALPEGSGTRDVHAVGTSAPGTSTAEAAGTTGPSAGDVGAASTFEPGVNAAEKEDMLVTRRECTPSPEKRKQIQGVFKDLYKFTTKELEDFKSAAQAVVEMVDFSTEASSNSQKVTIYIAEGTRTYIAQTLAMVKSYWPKAQLEPLGEGMAADCSVEQFTKFREEVVPIADKIAESLEQEG</sequence>
<evidence type="ECO:0000313" key="2">
    <source>
        <dbReference type="EMBL" id="RLM69952.1"/>
    </source>
</evidence>
<proteinExistence type="predicted"/>
<evidence type="ECO:0000313" key="3">
    <source>
        <dbReference type="Proteomes" id="UP000275267"/>
    </source>
</evidence>
<organism evidence="2 3">
    <name type="scientific">Panicum miliaceum</name>
    <name type="common">Proso millet</name>
    <name type="synonym">Broomcorn millet</name>
    <dbReference type="NCBI Taxonomy" id="4540"/>
    <lineage>
        <taxon>Eukaryota</taxon>
        <taxon>Viridiplantae</taxon>
        <taxon>Streptophyta</taxon>
        <taxon>Embryophyta</taxon>
        <taxon>Tracheophyta</taxon>
        <taxon>Spermatophyta</taxon>
        <taxon>Magnoliopsida</taxon>
        <taxon>Liliopsida</taxon>
        <taxon>Poales</taxon>
        <taxon>Poaceae</taxon>
        <taxon>PACMAD clade</taxon>
        <taxon>Panicoideae</taxon>
        <taxon>Panicodae</taxon>
        <taxon>Paniceae</taxon>
        <taxon>Panicinae</taxon>
        <taxon>Panicum</taxon>
        <taxon>Panicum sect. Panicum</taxon>
    </lineage>
</organism>
<name>A0A3L6Q1V0_PANMI</name>
<feature type="compositionally biased region" description="Polar residues" evidence="1">
    <location>
        <begin position="419"/>
        <end position="433"/>
    </location>
</feature>
<feature type="region of interest" description="Disordered" evidence="1">
    <location>
        <begin position="477"/>
        <end position="496"/>
    </location>
</feature>
<dbReference type="PANTHER" id="PTHR33026:SF7">
    <property type="entry name" value="OS03G0100275 PROTEIN"/>
    <property type="match status" value="1"/>
</dbReference>
<keyword evidence="3" id="KW-1185">Reference proteome</keyword>
<gene>
    <name evidence="2" type="ORF">C2845_PM17G06690</name>
</gene>
<dbReference type="AlphaFoldDB" id="A0A3L6Q1V0"/>
<protein>
    <submittedName>
        <fullName evidence="2">Gypsy-type retrotransposon</fullName>
    </submittedName>
</protein>